<dbReference type="Gene3D" id="1.10.287.990">
    <property type="entry name" value="Fe,Mn superoxide dismutase (SOD) domain"/>
    <property type="match status" value="1"/>
</dbReference>
<dbReference type="PANTHER" id="PTHR11404">
    <property type="entry name" value="SUPEROXIDE DISMUTASE 2"/>
    <property type="match status" value="1"/>
</dbReference>
<comment type="similarity">
    <text evidence="1">Belongs to the iron/manganese superoxide dismutase family.</text>
</comment>
<protein>
    <recommendedName>
        <fullName evidence="2">superoxide dismutase</fullName>
        <ecNumber evidence="2">1.15.1.1</ecNumber>
    </recommendedName>
</protein>
<name>A0A809RV72_9BACT</name>
<evidence type="ECO:0000256" key="2">
    <source>
        <dbReference type="ARBA" id="ARBA00012682"/>
    </source>
</evidence>
<dbReference type="Proteomes" id="UP000662873">
    <property type="component" value="Chromosome"/>
</dbReference>
<dbReference type="PANTHER" id="PTHR11404:SF6">
    <property type="entry name" value="SUPEROXIDE DISMUTASE [MN], MITOCHONDRIAL"/>
    <property type="match status" value="1"/>
</dbReference>
<dbReference type="InterPro" id="IPR001189">
    <property type="entry name" value="Mn/Fe_SOD"/>
</dbReference>
<feature type="binding site" evidence="5">
    <location>
        <position position="174"/>
    </location>
    <ligand>
        <name>Mn(2+)</name>
        <dbReference type="ChEBI" id="CHEBI:29035"/>
    </ligand>
</feature>
<dbReference type="AlphaFoldDB" id="A0A809RV72"/>
<proteinExistence type="inferred from homology"/>
<dbReference type="Pfam" id="PF02777">
    <property type="entry name" value="Sod_Fe_C"/>
    <property type="match status" value="1"/>
</dbReference>
<dbReference type="GO" id="GO:0046872">
    <property type="term" value="F:metal ion binding"/>
    <property type="evidence" value="ECO:0007669"/>
    <property type="project" value="UniProtKB-KW"/>
</dbReference>
<accession>A0A809RV72</accession>
<feature type="binding site" evidence="5">
    <location>
        <position position="170"/>
    </location>
    <ligand>
        <name>Mn(2+)</name>
        <dbReference type="ChEBI" id="CHEBI:29035"/>
    </ligand>
</feature>
<evidence type="ECO:0000256" key="1">
    <source>
        <dbReference type="ARBA" id="ARBA00008714"/>
    </source>
</evidence>
<evidence type="ECO:0000256" key="3">
    <source>
        <dbReference type="ARBA" id="ARBA00022723"/>
    </source>
</evidence>
<dbReference type="InterPro" id="IPR036324">
    <property type="entry name" value="Mn/Fe_SOD_N_sf"/>
</dbReference>
<sequence>MESTAIAPKLVEVPQALPEKVFSTSRVGISRATHDEHLKLWQGYANKTNEIRKALAEMEIDPAKANQVYSQMRALKGNYAFAYGGYINHAVYFDTLGGSGGPAAGNVASLIDEAYGSFERWVADWKATGIAGRGWAFLAYDHMEGRVHNYIGDAQDTFPTWNNSLLLAMDVYEHAYYLDFQTARAKYIDAYLQVIDWDAVNARLAVSLSR</sequence>
<dbReference type="EC" id="1.15.1.1" evidence="2"/>
<dbReference type="Gene3D" id="3.55.40.20">
    <property type="entry name" value="Iron/manganese superoxide dismutase, C-terminal domain"/>
    <property type="match status" value="1"/>
</dbReference>
<organism evidence="7 8">
    <name type="scientific">Candidatus Nitrosymbiomonas proteolyticus</name>
    <dbReference type="NCBI Taxonomy" id="2608984"/>
    <lineage>
        <taxon>Bacteria</taxon>
        <taxon>Bacillati</taxon>
        <taxon>Armatimonadota</taxon>
        <taxon>Armatimonadota incertae sedis</taxon>
        <taxon>Candidatus Nitrosymbiomonas</taxon>
    </lineage>
</organism>
<dbReference type="InterPro" id="IPR050265">
    <property type="entry name" value="Fe/Mn_Superoxide_Dismutase"/>
</dbReference>
<dbReference type="InterPro" id="IPR019832">
    <property type="entry name" value="Mn/Fe_SOD_C"/>
</dbReference>
<evidence type="ECO:0000313" key="8">
    <source>
        <dbReference type="Proteomes" id="UP000662873"/>
    </source>
</evidence>
<dbReference type="EMBL" id="AP021858">
    <property type="protein sequence ID" value="BBO23712.1"/>
    <property type="molecule type" value="Genomic_DNA"/>
</dbReference>
<feature type="domain" description="Manganese/iron superoxide dismutase C-terminal" evidence="6">
    <location>
        <begin position="105"/>
        <end position="203"/>
    </location>
</feature>
<reference evidence="7" key="1">
    <citation type="journal article" name="DNA Res.">
        <title>The physiological potential of anammox bacteria as revealed by their core genome structure.</title>
        <authorList>
            <person name="Okubo T."/>
            <person name="Toyoda A."/>
            <person name="Fukuhara K."/>
            <person name="Uchiyama I."/>
            <person name="Harigaya Y."/>
            <person name="Kuroiwa M."/>
            <person name="Suzuki T."/>
            <person name="Murakami Y."/>
            <person name="Suwa Y."/>
            <person name="Takami H."/>
        </authorList>
    </citation>
    <scope>NUCLEOTIDE SEQUENCE</scope>
    <source>
        <strain evidence="7">317325-2</strain>
    </source>
</reference>
<dbReference type="PRINTS" id="PR01703">
    <property type="entry name" value="MNSODISMTASE"/>
</dbReference>
<evidence type="ECO:0000256" key="5">
    <source>
        <dbReference type="PIRSR" id="PIRSR000349-1"/>
    </source>
</evidence>
<evidence type="ECO:0000259" key="6">
    <source>
        <dbReference type="Pfam" id="PF02777"/>
    </source>
</evidence>
<dbReference type="KEGG" id="npy:NPRO_13070"/>
<evidence type="ECO:0000256" key="4">
    <source>
        <dbReference type="ARBA" id="ARBA00023002"/>
    </source>
</evidence>
<dbReference type="SUPFAM" id="SSF54719">
    <property type="entry name" value="Fe,Mn superoxide dismutase (SOD), C-terminal domain"/>
    <property type="match status" value="1"/>
</dbReference>
<dbReference type="GO" id="GO:0004784">
    <property type="term" value="F:superoxide dismutase activity"/>
    <property type="evidence" value="ECO:0007669"/>
    <property type="project" value="UniProtKB-EC"/>
</dbReference>
<gene>
    <name evidence="7" type="ORF">NPRO_13070</name>
</gene>
<keyword evidence="4" id="KW-0560">Oxidoreductase</keyword>
<keyword evidence="3 5" id="KW-0479">Metal-binding</keyword>
<dbReference type="InterPro" id="IPR036314">
    <property type="entry name" value="SOD_C_sf"/>
</dbReference>
<dbReference type="SUPFAM" id="SSF46609">
    <property type="entry name" value="Fe,Mn superoxide dismutase (SOD), N-terminal domain"/>
    <property type="match status" value="1"/>
</dbReference>
<evidence type="ECO:0000313" key="7">
    <source>
        <dbReference type="EMBL" id="BBO23712.1"/>
    </source>
</evidence>
<feature type="binding site" evidence="5">
    <location>
        <position position="89"/>
    </location>
    <ligand>
        <name>Mn(2+)</name>
        <dbReference type="ChEBI" id="CHEBI:29035"/>
    </ligand>
</feature>
<dbReference type="PIRSF" id="PIRSF000349">
    <property type="entry name" value="SODismutase"/>
    <property type="match status" value="1"/>
</dbReference>